<dbReference type="GeneID" id="5002540"/>
<dbReference type="Gene3D" id="2.20.70.10">
    <property type="match status" value="1"/>
</dbReference>
<dbReference type="AlphaFoldDB" id="A4RYZ9"/>
<evidence type="ECO:0000259" key="2">
    <source>
        <dbReference type="PROSITE" id="PS50020"/>
    </source>
</evidence>
<name>A4RYZ9_OSTLU</name>
<dbReference type="Pfam" id="PF02383">
    <property type="entry name" value="Syja_N"/>
    <property type="match status" value="1"/>
</dbReference>
<dbReference type="Proteomes" id="UP000001568">
    <property type="component" value="Chromosome 6"/>
</dbReference>
<proteinExistence type="predicted"/>
<feature type="domain" description="WW" evidence="2">
    <location>
        <begin position="479"/>
        <end position="513"/>
    </location>
</feature>
<dbReference type="InterPro" id="IPR001202">
    <property type="entry name" value="WW_dom"/>
</dbReference>
<dbReference type="RefSeq" id="XP_001418484.1">
    <property type="nucleotide sequence ID" value="XM_001418447.1"/>
</dbReference>
<dbReference type="HOGENOM" id="CLU_264477_0_0_1"/>
<dbReference type="OrthoDB" id="405996at2759"/>
<dbReference type="OMA" id="FDWHANC"/>
<dbReference type="InterPro" id="IPR036020">
    <property type="entry name" value="WW_dom_sf"/>
</dbReference>
<dbReference type="STRING" id="436017.A4RYZ9"/>
<sequence length="1265" mass="136040">MAGKGVVGEDAFEDVERALEALRERGYVEEIARGAAALGYGVFGDVAAMLIAKTVRVAAVLPTGDEVMQVKESAWVRVSLRNACAGLSRDERVNLQSLCEFSVDGTHFYCRTFDVSRPFAYGNAEAGLQNPDREWVWNASLAAPLRATGIPGACPTLIQGLVEHRELRDSNDKLFNLCIFGKRSSLHPGTRYLARGLNDVGAPGNEVEMEQLVWCEVDQQRSDSPEASEAGLMNGDARGGSVSSKDGKLCSWTSYVWRRGSVPISWAQEIKQAYGEAEIQVAKENPYRGTGTYFARVMNAYRTRAVAAANGERQSFPITCVNLLRCAPGKPEMLLSEHFHEAVRGVRQRAGLADVSVLNFDWHANCKALGEAKTVEGLWAALRRQLIECSISMGSTCAVADEDGVEKTVSSWQRGLLRYNCADSLDRTNLAGFFVAAQVLTEQCSELGLSVFNANANAGLAYGGGALSEGVLARTSSGSMLPPGWESRTDTTTGRTFYIDHNTRTTSWSLPEQDTTRSEPIAVSPNKTVESPSQAQSPDSNMGSPGQSKLLSRLNSSGQRLCQAGGAEWLDELMKSPEKAHKGAESFKWLESTVDEFRAAMLPQCLTAMVEIFLANGDFHAQMYTSTRASHTATIHLLDANPATAAAIRYKSTPTSASSTMSNAALGIQRRFHNMVSDGTKQQQFEMFLGLNHKKYFPSMANAPGRVVTRIDAASPAKLPPCVKEDAADDLMNTMLSSCGASIAAAVGPLWITPRGSHDVSFEYNVSPGAGKPEYLLVTSPVGVPEAVAPSHVDVVVRQGGRNVEHSFALPRMPAGTQFSFSIREASAAADGGFWRFDRDAVESHDNGAYTATLHIRNHLGDNEATKDTFLAIGQFELVSVQRALTNGAKTQASLGQKPPLPRSLETNEPAPSPTNSEKDYADAMHGVVPGEASLATLLELELVRMRARMAVATRDTLIVARGCRASDFDPTERLKIWLARSHLRELESERTKSSASTSTSGAISSLRSLSLSSLTESIMGPMIRPNAATLSHVTNALGSHQAAANASATFPMTVKGDPEDERCSSALDGLREISSELFAPLDHDAGGNFFVECSAEACEAEKRAEAGTRVADLIADADVRSIVDGMHTVRREYMRATFEQCSLNGASLHVGVPSSVVVGFKLAVPDLARAYAPCVLRVVAVCDVPTDDLVHVADYVIPATKPRTTLHYELGGAFAERQPKSLLFHLFSPASAAAGAPWSLHGRIGLYAHALDPPSVSPDSSPAL</sequence>
<evidence type="ECO:0000259" key="3">
    <source>
        <dbReference type="PROSITE" id="PS50275"/>
    </source>
</evidence>
<feature type="region of interest" description="Disordered" evidence="1">
    <location>
        <begin position="503"/>
        <end position="557"/>
    </location>
</feature>
<dbReference type="PANTHER" id="PTHR46817:SF1">
    <property type="entry name" value="SAC DOMAIN-CONTAINING PROTEIN"/>
    <property type="match status" value="1"/>
</dbReference>
<reference evidence="4 5" key="1">
    <citation type="journal article" date="2007" name="Proc. Natl. Acad. Sci. U.S.A.">
        <title>The tiny eukaryote Ostreococcus provides genomic insights into the paradox of plankton speciation.</title>
        <authorList>
            <person name="Palenik B."/>
            <person name="Grimwood J."/>
            <person name="Aerts A."/>
            <person name="Rouze P."/>
            <person name="Salamov A."/>
            <person name="Putnam N."/>
            <person name="Dupont C."/>
            <person name="Jorgensen R."/>
            <person name="Derelle E."/>
            <person name="Rombauts S."/>
            <person name="Zhou K."/>
            <person name="Otillar R."/>
            <person name="Merchant S.S."/>
            <person name="Podell S."/>
            <person name="Gaasterland T."/>
            <person name="Napoli C."/>
            <person name="Gendler K."/>
            <person name="Manuell A."/>
            <person name="Tai V."/>
            <person name="Vallon O."/>
            <person name="Piganeau G."/>
            <person name="Jancek S."/>
            <person name="Heijde M."/>
            <person name="Jabbari K."/>
            <person name="Bowler C."/>
            <person name="Lohr M."/>
            <person name="Robbens S."/>
            <person name="Werner G."/>
            <person name="Dubchak I."/>
            <person name="Pazour G.J."/>
            <person name="Ren Q."/>
            <person name="Paulsen I."/>
            <person name="Delwiche C."/>
            <person name="Schmutz J."/>
            <person name="Rokhsar D."/>
            <person name="Van de Peer Y."/>
            <person name="Moreau H."/>
            <person name="Grigoriev I.V."/>
        </authorList>
    </citation>
    <scope>NUCLEOTIDE SEQUENCE [LARGE SCALE GENOMIC DNA]</scope>
    <source>
        <strain evidence="4 5">CCE9901</strain>
    </source>
</reference>
<feature type="compositionally biased region" description="Polar residues" evidence="1">
    <location>
        <begin position="525"/>
        <end position="557"/>
    </location>
</feature>
<dbReference type="SMART" id="SM00456">
    <property type="entry name" value="WW"/>
    <property type="match status" value="1"/>
</dbReference>
<dbReference type="SUPFAM" id="SSF51045">
    <property type="entry name" value="WW domain"/>
    <property type="match status" value="1"/>
</dbReference>
<dbReference type="KEGG" id="olu:OSTLU_32201"/>
<dbReference type="Pfam" id="PF00397">
    <property type="entry name" value="WW"/>
    <property type="match status" value="1"/>
</dbReference>
<dbReference type="InterPro" id="IPR002013">
    <property type="entry name" value="SAC_dom"/>
</dbReference>
<feature type="region of interest" description="Disordered" evidence="1">
    <location>
        <begin position="890"/>
        <end position="921"/>
    </location>
</feature>
<evidence type="ECO:0000313" key="4">
    <source>
        <dbReference type="EMBL" id="ABO96777.1"/>
    </source>
</evidence>
<feature type="compositionally biased region" description="Polar residues" evidence="1">
    <location>
        <begin position="504"/>
        <end position="513"/>
    </location>
</feature>
<dbReference type="Gramene" id="ABO96777">
    <property type="protein sequence ID" value="ABO96777"/>
    <property type="gene ID" value="OSTLU_32201"/>
</dbReference>
<organism evidence="4 5">
    <name type="scientific">Ostreococcus lucimarinus (strain CCE9901)</name>
    <dbReference type="NCBI Taxonomy" id="436017"/>
    <lineage>
        <taxon>Eukaryota</taxon>
        <taxon>Viridiplantae</taxon>
        <taxon>Chlorophyta</taxon>
        <taxon>Mamiellophyceae</taxon>
        <taxon>Mamiellales</taxon>
        <taxon>Bathycoccaceae</taxon>
        <taxon>Ostreococcus</taxon>
    </lineage>
</organism>
<evidence type="ECO:0008006" key="6">
    <source>
        <dbReference type="Google" id="ProtNLM"/>
    </source>
</evidence>
<feature type="region of interest" description="Disordered" evidence="1">
    <location>
        <begin position="224"/>
        <end position="246"/>
    </location>
</feature>
<dbReference type="EMBL" id="CP000586">
    <property type="protein sequence ID" value="ABO96777.1"/>
    <property type="molecule type" value="Genomic_DNA"/>
</dbReference>
<dbReference type="PROSITE" id="PS50275">
    <property type="entry name" value="SAC"/>
    <property type="match status" value="1"/>
</dbReference>
<dbReference type="CDD" id="cd00201">
    <property type="entry name" value="WW"/>
    <property type="match status" value="1"/>
</dbReference>
<dbReference type="PROSITE" id="PS50020">
    <property type="entry name" value="WW_DOMAIN_2"/>
    <property type="match status" value="1"/>
</dbReference>
<keyword evidence="5" id="KW-1185">Reference proteome</keyword>
<evidence type="ECO:0000256" key="1">
    <source>
        <dbReference type="SAM" id="MobiDB-lite"/>
    </source>
</evidence>
<dbReference type="eggNOG" id="KOG1888">
    <property type="taxonomic scope" value="Eukaryota"/>
</dbReference>
<dbReference type="PROSITE" id="PS01159">
    <property type="entry name" value="WW_DOMAIN_1"/>
    <property type="match status" value="1"/>
</dbReference>
<dbReference type="GO" id="GO:0016791">
    <property type="term" value="F:phosphatase activity"/>
    <property type="evidence" value="ECO:0007669"/>
    <property type="project" value="InterPro"/>
</dbReference>
<feature type="domain" description="SAC" evidence="3">
    <location>
        <begin position="98"/>
        <end position="449"/>
    </location>
</feature>
<protein>
    <recommendedName>
        <fullName evidence="6">WW domain-containing protein</fullName>
    </recommendedName>
</protein>
<gene>
    <name evidence="4" type="ORF">OSTLU_32201</name>
</gene>
<accession>A4RYZ9</accession>
<dbReference type="PANTHER" id="PTHR46817">
    <property type="entry name" value="PHOSPHOINOSITIDE PHOSPHATASE SAC9-RELATED"/>
    <property type="match status" value="1"/>
</dbReference>
<evidence type="ECO:0000313" key="5">
    <source>
        <dbReference type="Proteomes" id="UP000001568"/>
    </source>
</evidence>